<dbReference type="Gene3D" id="3.30.420.40">
    <property type="match status" value="2"/>
</dbReference>
<evidence type="ECO:0000259" key="5">
    <source>
        <dbReference type="Pfam" id="PF01869"/>
    </source>
</evidence>
<evidence type="ECO:0000313" key="6">
    <source>
        <dbReference type="EMBL" id="OEF98284.1"/>
    </source>
</evidence>
<keyword evidence="7" id="KW-1185">Reference proteome</keyword>
<reference evidence="6 7" key="1">
    <citation type="submission" date="2016-09" db="EMBL/GenBank/DDBJ databases">
        <title>Draft genome sequence for the type strain of Desulfuribacillus alkaliarsenatis AHT28, an obligately anaerobic, sulfidogenic bacterium isolated from Russian soda lake sediments.</title>
        <authorList>
            <person name="Abin C.A."/>
            <person name="Hollibaugh J.T."/>
        </authorList>
    </citation>
    <scope>NUCLEOTIDE SEQUENCE [LARGE SCALE GENOMIC DNA]</scope>
    <source>
        <strain evidence="6 7">AHT28</strain>
    </source>
</reference>
<gene>
    <name evidence="6" type="ORF">BHF68_00960</name>
</gene>
<name>A0A1E5G6A5_9FIRM</name>
<feature type="domain" description="ATPase BadF/BadG/BcrA/BcrD type" evidence="5">
    <location>
        <begin position="354"/>
        <end position="596"/>
    </location>
</feature>
<proteinExistence type="predicted"/>
<sequence length="601" mass="68149">MKKVGLTTTIPVEIIFASGHIPVDVNNLFVTADNPDKCIEHAERTGYPRTSCSWIKGLYGAILDNNIEKVIAVMVGDCSYTHSLMETLKTHGVEALPFAYPYDRDKTSLKHEMDKLIKALGTSWEEVYQMKKELDQVRRKIIELDRMTWQDNIITGFENHLWQVCCSDFISDYKEFSHHLDKLIDEAKQRQPFKQTLRLGYIGVPPIITDIYQYLESKGAFVVFNEVQRQFSMPYFVDDLVEQYVRYTYPYDVHFRLQDIKKEIERRQLDGIIHYTQSFCHRQIDDIVFKKYIDLPILTLEADRPGKVDARTKIRIDAFTEMLIQKKYSTGIPAKAQKFNTVETQDRNPNKVCGIDLGSRSVKLAILSEAGIEDLRTFNTIDFYRDYGRKIGDEFQVDFAKLNLSGVKQVTSTGYGRNTVKLSGAKQIPELEAHLLGALYQVDCDDFTLVDLGGQDSKVILVRERQMVDFITNDKCAASSGRFLENMTTVLGIPLEDLASHFDNPVELNATCAVFGESELIGKISEGTSKEELAAGINDTIVKRIEPLLLKLASDVVVFTGGVAKNTGVLRLLEKRIAAKIVVPKFPEFNGAIGAAYKQLR</sequence>
<evidence type="ECO:0000256" key="1">
    <source>
        <dbReference type="ARBA" id="ARBA00001966"/>
    </source>
</evidence>
<dbReference type="Gene3D" id="3.40.50.11900">
    <property type="match status" value="1"/>
</dbReference>
<dbReference type="PANTHER" id="PTHR32329:SF5">
    <property type="entry name" value="ACTIVATOR OF 2-HYDROXYACYL-COA DEHYDRATASE"/>
    <property type="match status" value="1"/>
</dbReference>
<dbReference type="PANTHER" id="PTHR32329">
    <property type="entry name" value="BIFUNCTIONAL PROTEIN [INCLUDES 2-HYDROXYACYL-COA DEHYDRATASE (N-TER) AND ITS ACTIVATOR DOMAIN (C_TERM)-RELATED"/>
    <property type="match status" value="1"/>
</dbReference>
<keyword evidence="4" id="KW-0411">Iron-sulfur</keyword>
<evidence type="ECO:0000313" key="7">
    <source>
        <dbReference type="Proteomes" id="UP000094296"/>
    </source>
</evidence>
<dbReference type="InterPro" id="IPR002731">
    <property type="entry name" value="ATPase_BadF"/>
</dbReference>
<keyword evidence="2" id="KW-0479">Metal-binding</keyword>
<dbReference type="AlphaFoldDB" id="A0A1E5G6A5"/>
<dbReference type="GO" id="GO:0051536">
    <property type="term" value="F:iron-sulfur cluster binding"/>
    <property type="evidence" value="ECO:0007669"/>
    <property type="project" value="UniProtKB-KW"/>
</dbReference>
<protein>
    <recommendedName>
        <fullName evidence="5">ATPase BadF/BadG/BcrA/BcrD type domain-containing protein</fullName>
    </recommendedName>
</protein>
<organism evidence="6 7">
    <name type="scientific">Desulfuribacillus alkaliarsenatis</name>
    <dbReference type="NCBI Taxonomy" id="766136"/>
    <lineage>
        <taxon>Bacteria</taxon>
        <taxon>Bacillati</taxon>
        <taxon>Bacillota</taxon>
        <taxon>Desulfuribacillia</taxon>
        <taxon>Desulfuribacillales</taxon>
        <taxon>Desulfuribacillaceae</taxon>
        <taxon>Desulfuribacillus</taxon>
    </lineage>
</organism>
<comment type="caution">
    <text evidence="6">The sequence shown here is derived from an EMBL/GenBank/DDBJ whole genome shotgun (WGS) entry which is preliminary data.</text>
</comment>
<comment type="cofactor">
    <cofactor evidence="1">
        <name>[4Fe-4S] cluster</name>
        <dbReference type="ChEBI" id="CHEBI:49883"/>
    </cofactor>
</comment>
<dbReference type="Pfam" id="PF01869">
    <property type="entry name" value="BcrAD_BadFG"/>
    <property type="match status" value="1"/>
</dbReference>
<dbReference type="NCBIfam" id="TIGR00241">
    <property type="entry name" value="CoA_E_activ"/>
    <property type="match status" value="1"/>
</dbReference>
<dbReference type="SUPFAM" id="SSF53067">
    <property type="entry name" value="Actin-like ATPase domain"/>
    <property type="match status" value="1"/>
</dbReference>
<keyword evidence="3" id="KW-0408">Iron</keyword>
<dbReference type="CDD" id="cd24109">
    <property type="entry name" value="ASKHA_NBD_YjiL-like"/>
    <property type="match status" value="1"/>
</dbReference>
<dbReference type="STRING" id="766136.BHF68_00960"/>
<evidence type="ECO:0000256" key="3">
    <source>
        <dbReference type="ARBA" id="ARBA00023004"/>
    </source>
</evidence>
<dbReference type="Gene3D" id="3.40.50.11890">
    <property type="match status" value="1"/>
</dbReference>
<accession>A0A1E5G6A5</accession>
<dbReference type="EMBL" id="MIJE01000001">
    <property type="protein sequence ID" value="OEF98284.1"/>
    <property type="molecule type" value="Genomic_DNA"/>
</dbReference>
<dbReference type="Proteomes" id="UP000094296">
    <property type="component" value="Unassembled WGS sequence"/>
</dbReference>
<dbReference type="InterPro" id="IPR008275">
    <property type="entry name" value="CoA_E_activase_dom"/>
</dbReference>
<evidence type="ECO:0000256" key="4">
    <source>
        <dbReference type="ARBA" id="ARBA00023014"/>
    </source>
</evidence>
<dbReference type="GO" id="GO:0046872">
    <property type="term" value="F:metal ion binding"/>
    <property type="evidence" value="ECO:0007669"/>
    <property type="project" value="UniProtKB-KW"/>
</dbReference>
<dbReference type="Pfam" id="PF06050">
    <property type="entry name" value="HGD-D"/>
    <property type="match status" value="1"/>
</dbReference>
<evidence type="ECO:0000256" key="2">
    <source>
        <dbReference type="ARBA" id="ARBA00022723"/>
    </source>
</evidence>
<dbReference type="InterPro" id="IPR010327">
    <property type="entry name" value="FldB/FldC_alpha/beta"/>
</dbReference>
<dbReference type="InterPro" id="IPR051805">
    <property type="entry name" value="Dehydratase_Activator_Redct"/>
</dbReference>
<dbReference type="InterPro" id="IPR043129">
    <property type="entry name" value="ATPase_NBD"/>
</dbReference>